<gene>
    <name evidence="3" type="ORF">SAMN04487910_3054</name>
</gene>
<dbReference type="Gene3D" id="2.40.128.270">
    <property type="match status" value="1"/>
</dbReference>
<evidence type="ECO:0000313" key="3">
    <source>
        <dbReference type="EMBL" id="SEL69038.1"/>
    </source>
</evidence>
<feature type="signal peptide" evidence="1">
    <location>
        <begin position="1"/>
        <end position="22"/>
    </location>
</feature>
<evidence type="ECO:0000259" key="2">
    <source>
        <dbReference type="Pfam" id="PF03724"/>
    </source>
</evidence>
<dbReference type="RefSeq" id="WP_091410078.1">
    <property type="nucleotide sequence ID" value="NZ_FOAB01000005.1"/>
</dbReference>
<keyword evidence="1" id="KW-0732">Signal</keyword>
<evidence type="ECO:0000256" key="1">
    <source>
        <dbReference type="SAM" id="SignalP"/>
    </source>
</evidence>
<feature type="chain" id="PRO_5011439960" evidence="1">
    <location>
        <begin position="23"/>
        <end position="142"/>
    </location>
</feature>
<organism evidence="3 4">
    <name type="scientific">Aquimarina amphilecti</name>
    <dbReference type="NCBI Taxonomy" id="1038014"/>
    <lineage>
        <taxon>Bacteria</taxon>
        <taxon>Pseudomonadati</taxon>
        <taxon>Bacteroidota</taxon>
        <taxon>Flavobacteriia</taxon>
        <taxon>Flavobacteriales</taxon>
        <taxon>Flavobacteriaceae</taxon>
        <taxon>Aquimarina</taxon>
    </lineage>
</organism>
<dbReference type="PANTHER" id="PTHR35535:SF2">
    <property type="entry name" value="DUF306 DOMAIN-CONTAINING PROTEIN"/>
    <property type="match status" value="1"/>
</dbReference>
<dbReference type="InterPro" id="IPR053147">
    <property type="entry name" value="Hsp_HslJ-like"/>
</dbReference>
<protein>
    <submittedName>
        <fullName evidence="3">Heat shock protein HslJ</fullName>
    </submittedName>
</protein>
<keyword evidence="4" id="KW-1185">Reference proteome</keyword>
<proteinExistence type="predicted"/>
<accession>A0A1H7S9H1</accession>
<sequence length="142" mass="15907">MKYAGLFLISLLLFGNCNTMNAVNSNDTETVVQSKPKGTYLVTSLYGVDVSKHKLTLIFNPTKKTISGFAGCNSYSCEYNIEENSLTTGFPIGTKIYCEETSNIEKDFFKIFSEEKNQKLEGNILYLTNQNNQKILIAEKTS</sequence>
<dbReference type="AlphaFoldDB" id="A0A1H7S9H1"/>
<keyword evidence="3" id="KW-0346">Stress response</keyword>
<dbReference type="STRING" id="1038014.SAMN04487910_3054"/>
<dbReference type="InterPro" id="IPR005184">
    <property type="entry name" value="DUF306_Meta_HslJ"/>
</dbReference>
<name>A0A1H7S9H1_AQUAM</name>
<dbReference type="EMBL" id="FOAB01000005">
    <property type="protein sequence ID" value="SEL69038.1"/>
    <property type="molecule type" value="Genomic_DNA"/>
</dbReference>
<dbReference type="PANTHER" id="PTHR35535">
    <property type="entry name" value="HEAT SHOCK PROTEIN HSLJ"/>
    <property type="match status" value="1"/>
</dbReference>
<dbReference type="InterPro" id="IPR038670">
    <property type="entry name" value="HslJ-like_sf"/>
</dbReference>
<reference evidence="3 4" key="1">
    <citation type="submission" date="2016-10" db="EMBL/GenBank/DDBJ databases">
        <authorList>
            <person name="de Groot N.N."/>
        </authorList>
    </citation>
    <scope>NUCLEOTIDE SEQUENCE [LARGE SCALE GENOMIC DNA]</scope>
    <source>
        <strain evidence="3 4">DSM 25232</strain>
    </source>
</reference>
<dbReference type="Pfam" id="PF03724">
    <property type="entry name" value="META"/>
    <property type="match status" value="1"/>
</dbReference>
<dbReference type="OrthoDB" id="1432946at2"/>
<feature type="domain" description="DUF306" evidence="2">
    <location>
        <begin position="37"/>
        <end position="136"/>
    </location>
</feature>
<evidence type="ECO:0000313" key="4">
    <source>
        <dbReference type="Proteomes" id="UP000198521"/>
    </source>
</evidence>
<dbReference type="Proteomes" id="UP000198521">
    <property type="component" value="Unassembled WGS sequence"/>
</dbReference>